<keyword evidence="2" id="KW-1185">Reference proteome</keyword>
<reference evidence="1 2" key="1">
    <citation type="submission" date="2024-08" db="EMBL/GenBank/DDBJ databases">
        <title>Genome mining of Saccharopolyspora cebuensis PGLac3 from Nigerian medicinal plant.</title>
        <authorList>
            <person name="Ezeobiora C.E."/>
            <person name="Igbokwe N.H."/>
            <person name="Amin D.H."/>
            <person name="Mendie U.E."/>
        </authorList>
    </citation>
    <scope>NUCLEOTIDE SEQUENCE [LARGE SCALE GENOMIC DNA]</scope>
    <source>
        <strain evidence="1 2">PGLac3</strain>
    </source>
</reference>
<dbReference type="RefSeq" id="WP_345356322.1">
    <property type="nucleotide sequence ID" value="NZ_BAABII010000002.1"/>
</dbReference>
<proteinExistence type="predicted"/>
<evidence type="ECO:0000313" key="1">
    <source>
        <dbReference type="EMBL" id="MEY8041791.1"/>
    </source>
</evidence>
<gene>
    <name evidence="1" type="ORF">AB8O55_20470</name>
</gene>
<organism evidence="1 2">
    <name type="scientific">Saccharopolyspora cebuensis</name>
    <dbReference type="NCBI Taxonomy" id="418759"/>
    <lineage>
        <taxon>Bacteria</taxon>
        <taxon>Bacillati</taxon>
        <taxon>Actinomycetota</taxon>
        <taxon>Actinomycetes</taxon>
        <taxon>Pseudonocardiales</taxon>
        <taxon>Pseudonocardiaceae</taxon>
        <taxon>Saccharopolyspora</taxon>
    </lineage>
</organism>
<accession>A0ABV4CL13</accession>
<evidence type="ECO:0000313" key="2">
    <source>
        <dbReference type="Proteomes" id="UP001564626"/>
    </source>
</evidence>
<comment type="caution">
    <text evidence="1">The sequence shown here is derived from an EMBL/GenBank/DDBJ whole genome shotgun (WGS) entry which is preliminary data.</text>
</comment>
<dbReference type="EMBL" id="JBGEHV010000042">
    <property type="protein sequence ID" value="MEY8041791.1"/>
    <property type="molecule type" value="Genomic_DNA"/>
</dbReference>
<dbReference type="Proteomes" id="UP001564626">
    <property type="component" value="Unassembled WGS sequence"/>
</dbReference>
<name>A0ABV4CL13_9PSEU</name>
<protein>
    <submittedName>
        <fullName evidence="1">Uncharacterized protein</fullName>
    </submittedName>
</protein>
<sequence length="94" mass="10735">MANDPEVATDRAQALEELRSYAAVLLDVVREHPEPSLERDEAQWRMEELVEELDRTPPSAPRVKSRWLRLAPVLGEVRPDVPIQRLDELINAAV</sequence>